<evidence type="ECO:0000313" key="6">
    <source>
        <dbReference type="EMBL" id="ACB76612.1"/>
    </source>
</evidence>
<dbReference type="KEGG" id="ote:Oter_3334"/>
<keyword evidence="3 4" id="KW-0326">Glycosidase</keyword>
<evidence type="ECO:0000313" key="7">
    <source>
        <dbReference type="Proteomes" id="UP000007013"/>
    </source>
</evidence>
<dbReference type="InterPro" id="IPR006626">
    <property type="entry name" value="PbH1"/>
</dbReference>
<keyword evidence="7" id="KW-1185">Reference proteome</keyword>
<evidence type="ECO:0000256" key="2">
    <source>
        <dbReference type="ARBA" id="ARBA00022801"/>
    </source>
</evidence>
<evidence type="ECO:0000256" key="1">
    <source>
        <dbReference type="ARBA" id="ARBA00008834"/>
    </source>
</evidence>
<proteinExistence type="inferred from homology"/>
<dbReference type="HOGENOM" id="CLU_016031_8_3_0"/>
<dbReference type="InterPro" id="IPR012334">
    <property type="entry name" value="Pectin_lyas_fold"/>
</dbReference>
<evidence type="ECO:0000256" key="3">
    <source>
        <dbReference type="ARBA" id="ARBA00023295"/>
    </source>
</evidence>
<dbReference type="InterPro" id="IPR000743">
    <property type="entry name" value="Glyco_hydro_28"/>
</dbReference>
<dbReference type="eggNOG" id="COG5434">
    <property type="taxonomic scope" value="Bacteria"/>
</dbReference>
<dbReference type="GO" id="GO:0004650">
    <property type="term" value="F:polygalacturonase activity"/>
    <property type="evidence" value="ECO:0007669"/>
    <property type="project" value="InterPro"/>
</dbReference>
<dbReference type="STRING" id="452637.Oter_3334"/>
<dbReference type="PANTHER" id="PTHR31339:SF9">
    <property type="entry name" value="PLASMIN AND FIBRONECTIN-BINDING PROTEIN A"/>
    <property type="match status" value="1"/>
</dbReference>
<dbReference type="CAZy" id="GH28">
    <property type="family name" value="Glycoside Hydrolase Family 28"/>
</dbReference>
<dbReference type="GO" id="GO:0005975">
    <property type="term" value="P:carbohydrate metabolic process"/>
    <property type="evidence" value="ECO:0007669"/>
    <property type="project" value="InterPro"/>
</dbReference>
<organism evidence="6 7">
    <name type="scientific">Opitutus terrae (strain DSM 11246 / JCM 15787 / PB90-1)</name>
    <dbReference type="NCBI Taxonomy" id="452637"/>
    <lineage>
        <taxon>Bacteria</taxon>
        <taxon>Pseudomonadati</taxon>
        <taxon>Verrucomicrobiota</taxon>
        <taxon>Opitutia</taxon>
        <taxon>Opitutales</taxon>
        <taxon>Opitutaceae</taxon>
        <taxon>Opitutus</taxon>
    </lineage>
</organism>
<feature type="region of interest" description="Disordered" evidence="5">
    <location>
        <begin position="1"/>
        <end position="34"/>
    </location>
</feature>
<dbReference type="GO" id="GO:0047911">
    <property type="term" value="F:galacturan 1,4-alpha-galacturonidase activity"/>
    <property type="evidence" value="ECO:0007669"/>
    <property type="project" value="UniProtKB-EC"/>
</dbReference>
<dbReference type="Proteomes" id="UP000007013">
    <property type="component" value="Chromosome"/>
</dbReference>
<dbReference type="SUPFAM" id="SSF51126">
    <property type="entry name" value="Pectin lyase-like"/>
    <property type="match status" value="1"/>
</dbReference>
<dbReference type="InterPro" id="IPR011050">
    <property type="entry name" value="Pectin_lyase_fold/virulence"/>
</dbReference>
<dbReference type="SMART" id="SM00710">
    <property type="entry name" value="PbH1"/>
    <property type="match status" value="6"/>
</dbReference>
<dbReference type="Gene3D" id="2.160.20.10">
    <property type="entry name" value="Single-stranded right-handed beta-helix, Pectin lyase-like"/>
    <property type="match status" value="1"/>
</dbReference>
<dbReference type="PANTHER" id="PTHR31339">
    <property type="entry name" value="PECTIN LYASE-RELATED"/>
    <property type="match status" value="1"/>
</dbReference>
<evidence type="ECO:0000256" key="5">
    <source>
        <dbReference type="SAM" id="MobiDB-lite"/>
    </source>
</evidence>
<comment type="similarity">
    <text evidence="1 4">Belongs to the glycosyl hydrolase 28 family.</text>
</comment>
<gene>
    <name evidence="6" type="ordered locus">Oter_3334</name>
</gene>
<dbReference type="InterPro" id="IPR051801">
    <property type="entry name" value="GH28_Enzymes"/>
</dbReference>
<feature type="compositionally biased region" description="Basic and acidic residues" evidence="5">
    <location>
        <begin position="9"/>
        <end position="29"/>
    </location>
</feature>
<name>B1ZU46_OPITP</name>
<dbReference type="AlphaFoldDB" id="B1ZU46"/>
<reference evidence="6 7" key="1">
    <citation type="journal article" date="2011" name="J. Bacteriol.">
        <title>Genome sequence of the verrucomicrobium Opitutus terrae PB90-1, an abundant inhabitant of rice paddy soil ecosystems.</title>
        <authorList>
            <person name="van Passel M.W."/>
            <person name="Kant R."/>
            <person name="Palva A."/>
            <person name="Copeland A."/>
            <person name="Lucas S."/>
            <person name="Lapidus A."/>
            <person name="Glavina del Rio T."/>
            <person name="Pitluck S."/>
            <person name="Goltsman E."/>
            <person name="Clum A."/>
            <person name="Sun H."/>
            <person name="Schmutz J."/>
            <person name="Larimer F.W."/>
            <person name="Land M.L."/>
            <person name="Hauser L."/>
            <person name="Kyrpides N."/>
            <person name="Mikhailova N."/>
            <person name="Richardson P.P."/>
            <person name="Janssen P.H."/>
            <person name="de Vos W.M."/>
            <person name="Smidt H."/>
        </authorList>
    </citation>
    <scope>NUCLEOTIDE SEQUENCE [LARGE SCALE GENOMIC DNA]</scope>
    <source>
        <strain evidence="7">DSM 11246 / JCM 15787 / PB90-1</strain>
    </source>
</reference>
<evidence type="ECO:0000256" key="4">
    <source>
        <dbReference type="RuleBase" id="RU361169"/>
    </source>
</evidence>
<protein>
    <submittedName>
        <fullName evidence="6">Galacturan 1,4-alpha-galacturonidase</fullName>
        <ecNumber evidence="6">3.2.1.67</ecNumber>
    </submittedName>
</protein>
<accession>B1ZU46</accession>
<sequence length="478" mass="51588">MVSAAGARRWSEEPVNDERTGAVARDGHNRRLGPMKTPWKRQYVRLALGLLMAGLATGSRPFDLRAAEVDVTAVEHVRPALPVIPERTFRLTDFGAVGDGTTLNTEAFARAIAAVAKAGGGKLVVPAGTFRTGPFALCSSLELHLEAGALIQAPATFADWGLPEPTTFSSQAEVNAAVKPVPPLIHGRKLHDVAITGSGQIDGNGALWWAWSERAARAQRGRLVYKRTHMIIIDGCERLRVADVTLSNSAMFHLVPRRITDLTIERVKVRAPEEAPNTDAIDPGSVTNAWIHHCDIDTGDDNIVIKSGGTNILIEDCVIKHGHGISIGSETTEGVRNMLVRRCSFDGTDNGIRIKSMRGAGGVVENIRYTGITMKDVENAIVLDLTYTDNNRPNFRGDPTKIPVIRDILIDHVTVTGSLKAGKIVGLPDSPISGVTLRDVTIQAEKDLVVKDAGAPVFERVTRQIEPGVAPRKPAYVH</sequence>
<dbReference type="EMBL" id="CP001032">
    <property type="protein sequence ID" value="ACB76612.1"/>
    <property type="molecule type" value="Genomic_DNA"/>
</dbReference>
<dbReference type="EC" id="3.2.1.67" evidence="6"/>
<keyword evidence="2 4" id="KW-0378">Hydrolase</keyword>
<dbReference type="Pfam" id="PF00295">
    <property type="entry name" value="Glyco_hydro_28"/>
    <property type="match status" value="1"/>
</dbReference>